<evidence type="ECO:0000313" key="2">
    <source>
        <dbReference type="EMBL" id="KAF2187541.1"/>
    </source>
</evidence>
<evidence type="ECO:0000256" key="1">
    <source>
        <dbReference type="SAM" id="MobiDB-lite"/>
    </source>
</evidence>
<proteinExistence type="predicted"/>
<gene>
    <name evidence="2" type="ORF">K469DRAFT_685456</name>
</gene>
<feature type="compositionally biased region" description="Acidic residues" evidence="1">
    <location>
        <begin position="181"/>
        <end position="194"/>
    </location>
</feature>
<name>A0A6A6E6I9_9PEZI</name>
<accession>A0A6A6E6I9</accession>
<feature type="compositionally biased region" description="Basic residues" evidence="1">
    <location>
        <begin position="200"/>
        <end position="210"/>
    </location>
</feature>
<evidence type="ECO:0000313" key="3">
    <source>
        <dbReference type="Proteomes" id="UP000800200"/>
    </source>
</evidence>
<dbReference type="Proteomes" id="UP000800200">
    <property type="component" value="Unassembled WGS sequence"/>
</dbReference>
<feature type="compositionally biased region" description="Basic and acidic residues" evidence="1">
    <location>
        <begin position="13"/>
        <end position="26"/>
    </location>
</feature>
<protein>
    <submittedName>
        <fullName evidence="2">Uncharacterized protein</fullName>
    </submittedName>
</protein>
<sequence length="210" mass="23381">MAKAGHSPGVRGRRNEKADKIQEDRQGFVPDQDATEPGVDDEQDGDHKDVEADLRHVPGKETTIKIPGFEPVSFGRISDTEAEPEENDEDEEDNQEGQGQEDEGGANKDLIGKNEEEEEGELAEDANEEDEEEVEEVEVEYDEVEDEEGGYDELEDDKGQDGEAPVGITESLAADEKPEHDEEINAQEYEEGIIDEAKEKPRKLSRKTKA</sequence>
<dbReference type="AlphaFoldDB" id="A0A6A6E6I9"/>
<feature type="region of interest" description="Disordered" evidence="1">
    <location>
        <begin position="1"/>
        <end position="210"/>
    </location>
</feature>
<feature type="compositionally biased region" description="Basic and acidic residues" evidence="1">
    <location>
        <begin position="45"/>
        <end position="63"/>
    </location>
</feature>
<reference evidence="2" key="1">
    <citation type="journal article" date="2020" name="Stud. Mycol.">
        <title>101 Dothideomycetes genomes: a test case for predicting lifestyles and emergence of pathogens.</title>
        <authorList>
            <person name="Haridas S."/>
            <person name="Albert R."/>
            <person name="Binder M."/>
            <person name="Bloem J."/>
            <person name="Labutti K."/>
            <person name="Salamov A."/>
            <person name="Andreopoulos B."/>
            <person name="Baker S."/>
            <person name="Barry K."/>
            <person name="Bills G."/>
            <person name="Bluhm B."/>
            <person name="Cannon C."/>
            <person name="Castanera R."/>
            <person name="Culley D."/>
            <person name="Daum C."/>
            <person name="Ezra D."/>
            <person name="Gonzalez J."/>
            <person name="Henrissat B."/>
            <person name="Kuo A."/>
            <person name="Liang C."/>
            <person name="Lipzen A."/>
            <person name="Lutzoni F."/>
            <person name="Magnuson J."/>
            <person name="Mondo S."/>
            <person name="Nolan M."/>
            <person name="Ohm R."/>
            <person name="Pangilinan J."/>
            <person name="Park H.-J."/>
            <person name="Ramirez L."/>
            <person name="Alfaro M."/>
            <person name="Sun H."/>
            <person name="Tritt A."/>
            <person name="Yoshinaga Y."/>
            <person name="Zwiers L.-H."/>
            <person name="Turgeon B."/>
            <person name="Goodwin S."/>
            <person name="Spatafora J."/>
            <person name="Crous P."/>
            <person name="Grigoriev I."/>
        </authorList>
    </citation>
    <scope>NUCLEOTIDE SEQUENCE</scope>
    <source>
        <strain evidence="2">CBS 207.26</strain>
    </source>
</reference>
<organism evidence="2 3">
    <name type="scientific">Zopfia rhizophila CBS 207.26</name>
    <dbReference type="NCBI Taxonomy" id="1314779"/>
    <lineage>
        <taxon>Eukaryota</taxon>
        <taxon>Fungi</taxon>
        <taxon>Dikarya</taxon>
        <taxon>Ascomycota</taxon>
        <taxon>Pezizomycotina</taxon>
        <taxon>Dothideomycetes</taxon>
        <taxon>Dothideomycetes incertae sedis</taxon>
        <taxon>Zopfiaceae</taxon>
        <taxon>Zopfia</taxon>
    </lineage>
</organism>
<dbReference type="EMBL" id="ML994626">
    <property type="protein sequence ID" value="KAF2187541.1"/>
    <property type="molecule type" value="Genomic_DNA"/>
</dbReference>
<feature type="compositionally biased region" description="Acidic residues" evidence="1">
    <location>
        <begin position="115"/>
        <end position="158"/>
    </location>
</feature>
<feature type="compositionally biased region" description="Acidic residues" evidence="1">
    <location>
        <begin position="80"/>
        <end position="104"/>
    </location>
</feature>
<keyword evidence="3" id="KW-1185">Reference proteome</keyword>